<proteinExistence type="predicted"/>
<protein>
    <submittedName>
        <fullName evidence="1">Uncharacterized protein</fullName>
    </submittedName>
</protein>
<sequence length="38" mass="4115">MNSAGAIYVTGYPGRRHQFTLTYITDEAFPTSLPGLPA</sequence>
<organism evidence="1 2">
    <name type="scientific">Agrococcus casei LMG 22410</name>
    <dbReference type="NCBI Taxonomy" id="1255656"/>
    <lineage>
        <taxon>Bacteria</taxon>
        <taxon>Bacillati</taxon>
        <taxon>Actinomycetota</taxon>
        <taxon>Actinomycetes</taxon>
        <taxon>Micrococcales</taxon>
        <taxon>Microbacteriaceae</taxon>
        <taxon>Agrococcus</taxon>
    </lineage>
</organism>
<gene>
    <name evidence="1" type="ORF">CZ674_11475</name>
</gene>
<dbReference type="Proteomes" id="UP000195787">
    <property type="component" value="Unassembled WGS sequence"/>
</dbReference>
<dbReference type="AlphaFoldDB" id="A0A1R4GFG4"/>
<keyword evidence="2" id="KW-1185">Reference proteome</keyword>
<reference evidence="1 2" key="1">
    <citation type="submission" date="2017-02" db="EMBL/GenBank/DDBJ databases">
        <authorList>
            <person name="Peterson S.W."/>
        </authorList>
    </citation>
    <scope>NUCLEOTIDE SEQUENCE [LARGE SCALE GENOMIC DNA]</scope>
    <source>
        <strain evidence="1 2">LMG 22410</strain>
    </source>
</reference>
<dbReference type="EMBL" id="FUHU01000044">
    <property type="protein sequence ID" value="SJM66795.1"/>
    <property type="molecule type" value="Genomic_DNA"/>
</dbReference>
<accession>A0A1R4GFG4</accession>
<evidence type="ECO:0000313" key="1">
    <source>
        <dbReference type="EMBL" id="SJM66795.1"/>
    </source>
</evidence>
<evidence type="ECO:0000313" key="2">
    <source>
        <dbReference type="Proteomes" id="UP000195787"/>
    </source>
</evidence>
<name>A0A1R4GFG4_9MICO</name>